<dbReference type="InterPro" id="IPR018951">
    <property type="entry name" value="Fumarase_C_C"/>
</dbReference>
<evidence type="ECO:0000256" key="8">
    <source>
        <dbReference type="PROSITE-ProRule" id="PRU01091"/>
    </source>
</evidence>
<feature type="binding site" evidence="7">
    <location>
        <begin position="698"/>
        <end position="700"/>
    </location>
    <ligand>
        <name>substrate</name>
    </ligand>
</feature>
<evidence type="ECO:0000256" key="4">
    <source>
        <dbReference type="ARBA" id="ARBA00022532"/>
    </source>
</evidence>
<dbReference type="SUPFAM" id="SSF48557">
    <property type="entry name" value="L-aspartase-like"/>
    <property type="match status" value="1"/>
</dbReference>
<reference evidence="11 12" key="1">
    <citation type="submission" date="2021-01" db="EMBL/GenBank/DDBJ databases">
        <title>Whole genome shotgun sequence of Actinoplanes palleronii NBRC 14916.</title>
        <authorList>
            <person name="Komaki H."/>
            <person name="Tamura T."/>
        </authorList>
    </citation>
    <scope>NUCLEOTIDE SEQUENCE [LARGE SCALE GENOMIC DNA]</scope>
    <source>
        <strain evidence="11 12">NBRC 14916</strain>
    </source>
</reference>
<dbReference type="InterPro" id="IPR022761">
    <property type="entry name" value="Fumarate_lyase_N"/>
</dbReference>
<feature type="DNA-binding region" description="OmpR/PhoB-type" evidence="8">
    <location>
        <begin position="1"/>
        <end position="89"/>
    </location>
</feature>
<feature type="active site" evidence="7">
    <location>
        <position position="692"/>
    </location>
</feature>
<sequence>MRYRILGPLSVTVAGQNVAVTAGRDRVVLAMLLLNPDRIIGAGELFDALWIDAPPVTARGQLQSCISRLRRILPPGVILTDRAGYGIRVGTDELDATLFVRSVDRARATGDRVALRQALALWRGPACAELDAPAIRQAAAVLDERYALAVEDWAELELAAGRERELAGELGALVERFPLRERLRGQLMLALARSGRQADALAEFRRARQLLADELGIEPGEELQERHREILSGETASGHRVVTAARCLPRTVGDFTGRGAQVGRLLAEIAGSTGPLVAVIDGMAGSGKTTLALHVAGLLGPGSAGTCTRSPGSRPVWPPAWTTVTRRPSACARGPGSSSSGWASRSSSRPRRTRPDDLVLSRGSRDGPGRPREDCPVTTEQSGFRIERDTMGEVRVPADALWRAQTQRAVENFPISGRGLEPVHIRALARIKGAAARANADLGVLDKDLAEAIAAAAGQVAAGGYDDQFPVDVFQTGSGTSSNMNANEVIATLASRALDRPVHPNDHVNASQSSNDVFPSSIHLAATDAISANLIPALEHLAGTLRVKSQAWSGVVKSGRTHLMDATPVTLGQEFSGYAQQVSNGVERLRATLPRLGELPLGGTAVGTGVNTPPGFAPAVITLLAEETGLPLTEARDHFEAQGARDALVEASGQLRVVAVGLYKIANDIRWMGSGPRAGLRELRLPDLQPGSSIMPGKVNPVVPEAVRQVCAQVIGNDATVAFAGTQGDFELNVMLPVMARNLLESIRLLAAVAHQFADRCVAGLEANEEIARGYAEGSPSIVTPLNRVLGYDEAAAIAKQALATGRTIREVVIERGHVSAGTLTEAQLDEALDVLKMTRP</sequence>
<evidence type="ECO:0000256" key="6">
    <source>
        <dbReference type="ARBA" id="ARBA00023239"/>
    </source>
</evidence>
<feature type="binding site" evidence="7">
    <location>
        <begin position="478"/>
        <end position="480"/>
    </location>
    <ligand>
        <name>substrate</name>
    </ligand>
</feature>
<dbReference type="InterPro" id="IPR011990">
    <property type="entry name" value="TPR-like_helical_dom_sf"/>
</dbReference>
<comment type="function">
    <text evidence="7">Involved in the TCA cycle. Catalyzes the stereospecific interconversion of fumarate to L-malate.</text>
</comment>
<feature type="compositionally biased region" description="Basic and acidic residues" evidence="9">
    <location>
        <begin position="353"/>
        <end position="375"/>
    </location>
</feature>
<keyword evidence="6 7" id="KW-0456">Lyase</keyword>
<proteinExistence type="inferred from homology"/>
<comment type="subcellular location">
    <subcellularLocation>
        <location evidence="7">Cytoplasm</location>
    </subcellularLocation>
</comment>
<accession>A0ABQ4BJC9</accession>
<dbReference type="InterPro" id="IPR000362">
    <property type="entry name" value="Fumarate_lyase_fam"/>
</dbReference>
<evidence type="ECO:0000256" key="7">
    <source>
        <dbReference type="HAMAP-Rule" id="MF_00743"/>
    </source>
</evidence>
<comment type="similarity">
    <text evidence="2 7">Belongs to the class-II fumarase/aspartase family. Fumarase subfamily.</text>
</comment>
<dbReference type="InterPro" id="IPR036388">
    <property type="entry name" value="WH-like_DNA-bd_sf"/>
</dbReference>
<dbReference type="PRINTS" id="PR00149">
    <property type="entry name" value="FUMRATELYASE"/>
</dbReference>
<keyword evidence="4 7" id="KW-0816">Tricarboxylic acid cycle</keyword>
<feature type="binding site" evidence="7">
    <location>
        <begin position="513"/>
        <end position="515"/>
    </location>
    <ligand>
        <name>substrate</name>
    </ligand>
</feature>
<comment type="caution">
    <text evidence="11">The sequence shown here is derived from an EMBL/GenBank/DDBJ whole genome shotgun (WGS) entry which is preliminary data.</text>
</comment>
<dbReference type="PRINTS" id="PR00145">
    <property type="entry name" value="ARGSUCLYASE"/>
</dbReference>
<feature type="active site" description="Proton donor/acceptor" evidence="7">
    <location>
        <position position="562"/>
    </location>
</feature>
<dbReference type="NCBIfam" id="NF008909">
    <property type="entry name" value="PRK12273.1"/>
    <property type="match status" value="1"/>
</dbReference>
<dbReference type="Gene3D" id="1.20.200.10">
    <property type="entry name" value="Fumarase/aspartase (Central domain)"/>
    <property type="match status" value="1"/>
</dbReference>
<dbReference type="InterPro" id="IPR001867">
    <property type="entry name" value="OmpR/PhoB-type_DNA-bd"/>
</dbReference>
<dbReference type="EMBL" id="BOMS01000110">
    <property type="protein sequence ID" value="GIE70791.1"/>
    <property type="molecule type" value="Genomic_DNA"/>
</dbReference>
<keyword evidence="3 7" id="KW-0963">Cytoplasm</keyword>
<dbReference type="Gene3D" id="1.10.10.10">
    <property type="entry name" value="Winged helix-like DNA-binding domain superfamily/Winged helix DNA-binding domain"/>
    <property type="match status" value="1"/>
</dbReference>
<gene>
    <name evidence="7" type="primary">fumC</name>
    <name evidence="11" type="ORF">Apa02nite_068990</name>
</gene>
<dbReference type="Gene3D" id="1.10.40.30">
    <property type="entry name" value="Fumarase/aspartase (C-terminal domain)"/>
    <property type="match status" value="1"/>
</dbReference>
<dbReference type="Gene3D" id="1.25.40.10">
    <property type="entry name" value="Tetratricopeptide repeat domain"/>
    <property type="match status" value="1"/>
</dbReference>
<comment type="miscellaneous">
    <text evidence="7">There are 2 substrate-binding sites: the catalytic A site, and the non-catalytic B site that may play a role in the transfer of substrate or product between the active site and the solvent. Alternatively, the B site may bind allosteric effectors.</text>
</comment>
<dbReference type="SMART" id="SM01043">
    <property type="entry name" value="BTAD"/>
    <property type="match status" value="1"/>
</dbReference>
<comment type="subunit">
    <text evidence="7">Homotetramer.</text>
</comment>
<dbReference type="InterPro" id="IPR005677">
    <property type="entry name" value="Fum_hydII"/>
</dbReference>
<feature type="site" description="Important for catalytic activity" evidence="7">
    <location>
        <position position="705"/>
    </location>
</feature>
<dbReference type="SUPFAM" id="SSF52540">
    <property type="entry name" value="P-loop containing nucleoside triphosphate hydrolases"/>
    <property type="match status" value="1"/>
</dbReference>
<dbReference type="PROSITE" id="PS51755">
    <property type="entry name" value="OMPR_PHOB"/>
    <property type="match status" value="1"/>
</dbReference>
<dbReference type="Pfam" id="PF00206">
    <property type="entry name" value="Lyase_1"/>
    <property type="match status" value="1"/>
</dbReference>
<name>A0ABQ4BJC9_9ACTN</name>
<dbReference type="CDD" id="cd15831">
    <property type="entry name" value="BTAD"/>
    <property type="match status" value="1"/>
</dbReference>
<dbReference type="InterPro" id="IPR016032">
    <property type="entry name" value="Sig_transdc_resp-reg_C-effctor"/>
</dbReference>
<evidence type="ECO:0000256" key="3">
    <source>
        <dbReference type="ARBA" id="ARBA00022490"/>
    </source>
</evidence>
<dbReference type="Pfam" id="PF10415">
    <property type="entry name" value="FumaraseC_C"/>
    <property type="match status" value="1"/>
</dbReference>
<evidence type="ECO:0000313" key="11">
    <source>
        <dbReference type="EMBL" id="GIE70791.1"/>
    </source>
</evidence>
<evidence type="ECO:0000259" key="10">
    <source>
        <dbReference type="PROSITE" id="PS51755"/>
    </source>
</evidence>
<dbReference type="EC" id="4.2.1.2" evidence="7"/>
<dbReference type="InterPro" id="IPR020557">
    <property type="entry name" value="Fumarate_lyase_CS"/>
</dbReference>
<keyword evidence="5 8" id="KW-0238">DNA-binding</keyword>
<evidence type="ECO:0000256" key="2">
    <source>
        <dbReference type="ARBA" id="ARBA00009084"/>
    </source>
</evidence>
<comment type="similarity">
    <text evidence="1">Belongs to the AfsR/DnrI/RedD regulatory family.</text>
</comment>
<organism evidence="11 12">
    <name type="scientific">Actinoplanes palleronii</name>
    <dbReference type="NCBI Taxonomy" id="113570"/>
    <lineage>
        <taxon>Bacteria</taxon>
        <taxon>Bacillati</taxon>
        <taxon>Actinomycetota</taxon>
        <taxon>Actinomycetes</taxon>
        <taxon>Micromonosporales</taxon>
        <taxon>Micromonosporaceae</taxon>
        <taxon>Actinoplanes</taxon>
    </lineage>
</organism>
<feature type="domain" description="OmpR/PhoB-type" evidence="10">
    <location>
        <begin position="1"/>
        <end position="89"/>
    </location>
</feature>
<dbReference type="SMART" id="SM00862">
    <property type="entry name" value="Trans_reg_C"/>
    <property type="match status" value="1"/>
</dbReference>
<feature type="binding site" description="in site B" evidence="7">
    <location>
        <begin position="503"/>
        <end position="506"/>
    </location>
    <ligand>
        <name>substrate</name>
    </ligand>
</feature>
<dbReference type="PANTHER" id="PTHR11444">
    <property type="entry name" value="ASPARTATEAMMONIA/ARGININOSUCCINATE/ADENYLOSUCCINATE LYASE"/>
    <property type="match status" value="1"/>
</dbReference>
<dbReference type="CDD" id="cd01362">
    <property type="entry name" value="Fumarase_classII"/>
    <property type="match status" value="1"/>
</dbReference>
<comment type="catalytic activity">
    <reaction evidence="7">
        <text>(S)-malate = fumarate + H2O</text>
        <dbReference type="Rhea" id="RHEA:12460"/>
        <dbReference type="ChEBI" id="CHEBI:15377"/>
        <dbReference type="ChEBI" id="CHEBI:15589"/>
        <dbReference type="ChEBI" id="CHEBI:29806"/>
        <dbReference type="EC" id="4.2.1.2"/>
    </reaction>
</comment>
<feature type="binding site" evidence="7">
    <location>
        <position position="561"/>
    </location>
    <ligand>
        <name>substrate</name>
    </ligand>
</feature>
<dbReference type="InterPro" id="IPR005158">
    <property type="entry name" value="BTAD"/>
</dbReference>
<feature type="compositionally biased region" description="Low complexity" evidence="9">
    <location>
        <begin position="333"/>
        <end position="347"/>
    </location>
</feature>
<evidence type="ECO:0000256" key="1">
    <source>
        <dbReference type="ARBA" id="ARBA00005820"/>
    </source>
</evidence>
<dbReference type="SUPFAM" id="SSF48452">
    <property type="entry name" value="TPR-like"/>
    <property type="match status" value="1"/>
</dbReference>
<dbReference type="Gene3D" id="1.10.275.10">
    <property type="entry name" value="Fumarase/aspartase (N-terminal domain)"/>
    <property type="match status" value="1"/>
</dbReference>
<dbReference type="HAMAP" id="MF_00743">
    <property type="entry name" value="FumaraseC"/>
    <property type="match status" value="1"/>
</dbReference>
<dbReference type="SUPFAM" id="SSF46894">
    <property type="entry name" value="C-terminal effector domain of the bipartite response regulators"/>
    <property type="match status" value="1"/>
</dbReference>
<dbReference type="InterPro" id="IPR024083">
    <property type="entry name" value="Fumarase/histidase_N"/>
</dbReference>
<evidence type="ECO:0000256" key="5">
    <source>
        <dbReference type="ARBA" id="ARBA00023125"/>
    </source>
</evidence>
<protein>
    <recommendedName>
        <fullName evidence="7">Fumarate hydratase class II</fullName>
        <shortName evidence="7">Fumarase C</shortName>
        <ecNumber evidence="7">4.2.1.2</ecNumber>
    </recommendedName>
    <alternativeName>
        <fullName evidence="7">Aerobic fumarase</fullName>
    </alternativeName>
    <alternativeName>
        <fullName evidence="7">Iron-independent fumarase</fullName>
    </alternativeName>
</protein>
<evidence type="ECO:0000313" key="12">
    <source>
        <dbReference type="Proteomes" id="UP000624709"/>
    </source>
</evidence>
<dbReference type="InterPro" id="IPR008948">
    <property type="entry name" value="L-Aspartase-like"/>
</dbReference>
<comment type="pathway">
    <text evidence="7">Carbohydrate metabolism; tricarboxylic acid cycle; (S)-malate from fumarate: step 1/1.</text>
</comment>
<dbReference type="PROSITE" id="PS00163">
    <property type="entry name" value="FUMARATE_LYASES"/>
    <property type="match status" value="1"/>
</dbReference>
<dbReference type="Proteomes" id="UP000624709">
    <property type="component" value="Unassembled WGS sequence"/>
</dbReference>
<dbReference type="PANTHER" id="PTHR11444:SF22">
    <property type="entry name" value="FUMARATE HYDRATASE CLASS II"/>
    <property type="match status" value="1"/>
</dbReference>
<feature type="binding site" evidence="7">
    <location>
        <position position="693"/>
    </location>
    <ligand>
        <name>substrate</name>
    </ligand>
</feature>
<dbReference type="InterPro" id="IPR027417">
    <property type="entry name" value="P-loop_NTPase"/>
</dbReference>
<evidence type="ECO:0000256" key="9">
    <source>
        <dbReference type="SAM" id="MobiDB-lite"/>
    </source>
</evidence>
<keyword evidence="12" id="KW-1185">Reference proteome</keyword>
<dbReference type="Pfam" id="PF03704">
    <property type="entry name" value="BTAD"/>
    <property type="match status" value="1"/>
</dbReference>
<feature type="region of interest" description="Disordered" evidence="9">
    <location>
        <begin position="325"/>
        <end position="381"/>
    </location>
</feature>